<evidence type="ECO:0000256" key="12">
    <source>
        <dbReference type="ARBA" id="ARBA00022741"/>
    </source>
</evidence>
<dbReference type="GO" id="GO:0032263">
    <property type="term" value="P:GMP salvage"/>
    <property type="evidence" value="ECO:0007669"/>
    <property type="project" value="TreeGrafter"/>
</dbReference>
<comment type="pathway">
    <text evidence="4 16">Purine metabolism; IMP biosynthesis via salvage pathway; IMP from hypoxanthine: step 1/1.</text>
</comment>
<name>A0A011V2L9_RUMAL</name>
<keyword evidence="8 16" id="KW-0328">Glycosyltransferase</keyword>
<dbReference type="GO" id="GO:0006178">
    <property type="term" value="P:guanine salvage"/>
    <property type="evidence" value="ECO:0007669"/>
    <property type="project" value="TreeGrafter"/>
</dbReference>
<evidence type="ECO:0000256" key="13">
    <source>
        <dbReference type="ARBA" id="ARBA00022842"/>
    </source>
</evidence>
<dbReference type="Gene3D" id="3.40.50.2020">
    <property type="match status" value="1"/>
</dbReference>
<organism evidence="18 19">
    <name type="scientific">Ruminococcus albus SY3</name>
    <dbReference type="NCBI Taxonomy" id="1341156"/>
    <lineage>
        <taxon>Bacteria</taxon>
        <taxon>Bacillati</taxon>
        <taxon>Bacillota</taxon>
        <taxon>Clostridia</taxon>
        <taxon>Eubacteriales</taxon>
        <taxon>Oscillospiraceae</taxon>
        <taxon>Ruminococcus</taxon>
    </lineage>
</organism>
<dbReference type="GO" id="GO:0005829">
    <property type="term" value="C:cytosol"/>
    <property type="evidence" value="ECO:0007669"/>
    <property type="project" value="TreeGrafter"/>
</dbReference>
<evidence type="ECO:0000256" key="5">
    <source>
        <dbReference type="ARBA" id="ARBA00004676"/>
    </source>
</evidence>
<evidence type="ECO:0000256" key="4">
    <source>
        <dbReference type="ARBA" id="ARBA00004669"/>
    </source>
</evidence>
<dbReference type="RefSeq" id="WP_024855893.1">
    <property type="nucleotide sequence ID" value="NZ_JEOB01000002.1"/>
</dbReference>
<dbReference type="GO" id="GO:0004422">
    <property type="term" value="F:hypoxanthine phosphoribosyltransferase activity"/>
    <property type="evidence" value="ECO:0007669"/>
    <property type="project" value="InterPro"/>
</dbReference>
<accession>A0A011V2L9</accession>
<evidence type="ECO:0000313" key="18">
    <source>
        <dbReference type="EMBL" id="EXM39687.1"/>
    </source>
</evidence>
<gene>
    <name evidence="18" type="ORF">RASY3_07645</name>
</gene>
<dbReference type="FunFam" id="3.40.50.2020:FF:000006">
    <property type="entry name" value="Hypoxanthine phosphoribosyltransferase"/>
    <property type="match status" value="1"/>
</dbReference>
<dbReference type="AlphaFoldDB" id="A0A011V2L9"/>
<comment type="catalytic activity">
    <reaction evidence="14">
        <text>GMP + diphosphate = guanine + 5-phospho-alpha-D-ribose 1-diphosphate</text>
        <dbReference type="Rhea" id="RHEA:25424"/>
        <dbReference type="ChEBI" id="CHEBI:16235"/>
        <dbReference type="ChEBI" id="CHEBI:33019"/>
        <dbReference type="ChEBI" id="CHEBI:58017"/>
        <dbReference type="ChEBI" id="CHEBI:58115"/>
        <dbReference type="EC" id="2.4.2.8"/>
    </reaction>
    <physiologicalReaction direction="right-to-left" evidence="14">
        <dbReference type="Rhea" id="RHEA:25426"/>
    </physiologicalReaction>
</comment>
<dbReference type="NCBIfam" id="TIGR01203">
    <property type="entry name" value="HGPRTase"/>
    <property type="match status" value="1"/>
</dbReference>
<dbReference type="InterPro" id="IPR050408">
    <property type="entry name" value="HGPRT"/>
</dbReference>
<dbReference type="GO" id="GO:0006166">
    <property type="term" value="P:purine ribonucleoside salvage"/>
    <property type="evidence" value="ECO:0007669"/>
    <property type="project" value="UniProtKB-KW"/>
</dbReference>
<dbReference type="PATRIC" id="fig|1341156.4.peg.1939"/>
<evidence type="ECO:0000256" key="8">
    <source>
        <dbReference type="ARBA" id="ARBA00022676"/>
    </source>
</evidence>
<evidence type="ECO:0000256" key="10">
    <source>
        <dbReference type="ARBA" id="ARBA00022723"/>
    </source>
</evidence>
<evidence type="ECO:0000256" key="9">
    <source>
        <dbReference type="ARBA" id="ARBA00022679"/>
    </source>
</evidence>
<evidence type="ECO:0000256" key="11">
    <source>
        <dbReference type="ARBA" id="ARBA00022726"/>
    </source>
</evidence>
<evidence type="ECO:0000313" key="19">
    <source>
        <dbReference type="Proteomes" id="UP000021369"/>
    </source>
</evidence>
<dbReference type="InterPro" id="IPR000836">
    <property type="entry name" value="PRTase_dom"/>
</dbReference>
<reference evidence="18 19" key="1">
    <citation type="submission" date="2013-06" db="EMBL/GenBank/DDBJ databases">
        <title>Rumen cellulosomics: divergent fiber-degrading strategies revealed by comparative genome-wide analysis of six Ruminococcal strains.</title>
        <authorList>
            <person name="Dassa B."/>
            <person name="Borovok I."/>
            <person name="Lamed R."/>
            <person name="Flint H."/>
            <person name="Yeoman C.J."/>
            <person name="White B."/>
            <person name="Bayer E.A."/>
        </authorList>
    </citation>
    <scope>NUCLEOTIDE SEQUENCE [LARGE SCALE GENOMIC DNA]</scope>
    <source>
        <strain evidence="18 19">SY3</strain>
    </source>
</reference>
<comment type="cofactor">
    <cofactor evidence="1 16">
        <name>Mg(2+)</name>
        <dbReference type="ChEBI" id="CHEBI:18420"/>
    </cofactor>
</comment>
<evidence type="ECO:0000256" key="14">
    <source>
        <dbReference type="ARBA" id="ARBA00048811"/>
    </source>
</evidence>
<dbReference type="UniPathway" id="UPA00591">
    <property type="reaction ID" value="UER00648"/>
</dbReference>
<protein>
    <recommendedName>
        <fullName evidence="16">Hypoxanthine phosphoribosyltransferase</fullName>
        <ecNumber evidence="16">2.4.2.8</ecNumber>
    </recommendedName>
</protein>
<dbReference type="GO" id="GO:0052657">
    <property type="term" value="F:guanine phosphoribosyltransferase activity"/>
    <property type="evidence" value="ECO:0007669"/>
    <property type="project" value="RHEA"/>
</dbReference>
<dbReference type="Proteomes" id="UP000021369">
    <property type="component" value="Unassembled WGS sequence"/>
</dbReference>
<dbReference type="EC" id="2.4.2.8" evidence="16"/>
<dbReference type="OrthoDB" id="9802824at2"/>
<comment type="function">
    <text evidence="2">Purine salvage pathway enzyme that catalyzes the transfer of the ribosyl-5-phosphate group from 5-phospho-alpha-D-ribose 1-diphosphate (PRPP) to the N9 position of the 6-oxopurines hypoxanthine and guanine to form the corresponding ribonucleotides IMP (inosine 5'-monophosphate) and GMP (guanosine 5'-monophosphate), with the release of PPi.</text>
</comment>
<dbReference type="GO" id="GO:0000166">
    <property type="term" value="F:nucleotide binding"/>
    <property type="evidence" value="ECO:0007669"/>
    <property type="project" value="UniProtKB-KW"/>
</dbReference>
<dbReference type="SUPFAM" id="SSF53271">
    <property type="entry name" value="PRTase-like"/>
    <property type="match status" value="1"/>
</dbReference>
<keyword evidence="9 16" id="KW-0808">Transferase</keyword>
<keyword evidence="11 16" id="KW-0660">Purine salvage</keyword>
<dbReference type="EMBL" id="JEOB01000002">
    <property type="protein sequence ID" value="EXM39687.1"/>
    <property type="molecule type" value="Genomic_DNA"/>
</dbReference>
<dbReference type="PANTHER" id="PTHR43340:SF1">
    <property type="entry name" value="HYPOXANTHINE PHOSPHORIBOSYLTRANSFERASE"/>
    <property type="match status" value="1"/>
</dbReference>
<comment type="caution">
    <text evidence="18">The sequence shown here is derived from an EMBL/GenBank/DDBJ whole genome shotgun (WGS) entry which is preliminary data.</text>
</comment>
<keyword evidence="10 16" id="KW-0479">Metal-binding</keyword>
<dbReference type="PANTHER" id="PTHR43340">
    <property type="entry name" value="HYPOXANTHINE-GUANINE PHOSPHORIBOSYLTRANSFERASE"/>
    <property type="match status" value="1"/>
</dbReference>
<dbReference type="CDD" id="cd06223">
    <property type="entry name" value="PRTases_typeI"/>
    <property type="match status" value="1"/>
</dbReference>
<comment type="subcellular location">
    <subcellularLocation>
        <location evidence="3 16">Cytoplasm</location>
    </subcellularLocation>
</comment>
<evidence type="ECO:0000256" key="7">
    <source>
        <dbReference type="ARBA" id="ARBA00022490"/>
    </source>
</evidence>
<evidence type="ECO:0000256" key="1">
    <source>
        <dbReference type="ARBA" id="ARBA00001946"/>
    </source>
</evidence>
<keyword evidence="7 16" id="KW-0963">Cytoplasm</keyword>
<dbReference type="Pfam" id="PF00156">
    <property type="entry name" value="Pribosyltran"/>
    <property type="match status" value="1"/>
</dbReference>
<dbReference type="InterPro" id="IPR005904">
    <property type="entry name" value="Hxn_phspho_trans"/>
</dbReference>
<dbReference type="GO" id="GO:0046100">
    <property type="term" value="P:hypoxanthine metabolic process"/>
    <property type="evidence" value="ECO:0007669"/>
    <property type="project" value="TreeGrafter"/>
</dbReference>
<keyword evidence="19" id="KW-1185">Reference proteome</keyword>
<comment type="pathway">
    <text evidence="5">Purine metabolism; GMP biosynthesis via salvage pathway; GMP from guanine: step 1/1.</text>
</comment>
<evidence type="ECO:0000256" key="16">
    <source>
        <dbReference type="RuleBase" id="RU364099"/>
    </source>
</evidence>
<sequence>MQMTNMPEFHKHIKRVVISEEEIKEAVTKAGEILSLEYKDKPLLLVTILKGAFIFLADLSRAITIPHEIGFMAAKSYFESTESSGNVEITLDLAQDISKYNVVIVEDIIDTGRTLSKVREYLESKNPLSLKIVTLLDKPERRLVKLQSDYALFTIPDYFVIGYGLDYGEYYRNLPCIAEFEEDK</sequence>
<evidence type="ECO:0000256" key="15">
    <source>
        <dbReference type="ARBA" id="ARBA00049402"/>
    </source>
</evidence>
<dbReference type="InterPro" id="IPR029057">
    <property type="entry name" value="PRTase-like"/>
</dbReference>
<evidence type="ECO:0000256" key="6">
    <source>
        <dbReference type="ARBA" id="ARBA00008391"/>
    </source>
</evidence>
<evidence type="ECO:0000256" key="2">
    <source>
        <dbReference type="ARBA" id="ARBA00002049"/>
    </source>
</evidence>
<evidence type="ECO:0000259" key="17">
    <source>
        <dbReference type="Pfam" id="PF00156"/>
    </source>
</evidence>
<dbReference type="GO" id="GO:0032264">
    <property type="term" value="P:IMP salvage"/>
    <property type="evidence" value="ECO:0007669"/>
    <property type="project" value="UniProtKB-UniPathway"/>
</dbReference>
<comment type="similarity">
    <text evidence="6 16">Belongs to the purine/pyrimidine phosphoribosyltransferase family.</text>
</comment>
<keyword evidence="12 16" id="KW-0547">Nucleotide-binding</keyword>
<evidence type="ECO:0000256" key="3">
    <source>
        <dbReference type="ARBA" id="ARBA00004496"/>
    </source>
</evidence>
<keyword evidence="13 16" id="KW-0460">Magnesium</keyword>
<feature type="domain" description="Phosphoribosyltransferase" evidence="17">
    <location>
        <begin position="22"/>
        <end position="167"/>
    </location>
</feature>
<dbReference type="GO" id="GO:0000287">
    <property type="term" value="F:magnesium ion binding"/>
    <property type="evidence" value="ECO:0007669"/>
    <property type="project" value="TreeGrafter"/>
</dbReference>
<comment type="catalytic activity">
    <reaction evidence="15">
        <text>IMP + diphosphate = hypoxanthine + 5-phospho-alpha-D-ribose 1-diphosphate</text>
        <dbReference type="Rhea" id="RHEA:17973"/>
        <dbReference type="ChEBI" id="CHEBI:17368"/>
        <dbReference type="ChEBI" id="CHEBI:33019"/>
        <dbReference type="ChEBI" id="CHEBI:58017"/>
        <dbReference type="ChEBI" id="CHEBI:58053"/>
        <dbReference type="EC" id="2.4.2.8"/>
    </reaction>
    <physiologicalReaction direction="right-to-left" evidence="15">
        <dbReference type="Rhea" id="RHEA:17975"/>
    </physiologicalReaction>
</comment>
<proteinExistence type="inferred from homology"/>